<keyword evidence="2" id="KW-0732">Signal</keyword>
<dbReference type="AlphaFoldDB" id="A0A2P7YKU2"/>
<feature type="region of interest" description="Disordered" evidence="1">
    <location>
        <begin position="67"/>
        <end position="86"/>
    </location>
</feature>
<dbReference type="STRING" id="40998.A0A2P7YKU2"/>
<dbReference type="InterPro" id="IPR014044">
    <property type="entry name" value="CAP_dom"/>
</dbReference>
<dbReference type="PANTHER" id="PTHR10334">
    <property type="entry name" value="CYSTEINE-RICH SECRETORY PROTEIN-RELATED"/>
    <property type="match status" value="1"/>
</dbReference>
<evidence type="ECO:0000313" key="5">
    <source>
        <dbReference type="Proteomes" id="UP000243723"/>
    </source>
</evidence>
<dbReference type="SMART" id="SM00198">
    <property type="entry name" value="SCP"/>
    <property type="match status" value="1"/>
</dbReference>
<evidence type="ECO:0000259" key="3">
    <source>
        <dbReference type="SMART" id="SM00198"/>
    </source>
</evidence>
<comment type="caution">
    <text evidence="4">The sequence shown here is derived from an EMBL/GenBank/DDBJ whole genome shotgun (WGS) entry which is preliminary data.</text>
</comment>
<organism evidence="4 5">
    <name type="scientific">Elsinoe australis</name>
    <dbReference type="NCBI Taxonomy" id="40998"/>
    <lineage>
        <taxon>Eukaryota</taxon>
        <taxon>Fungi</taxon>
        <taxon>Dikarya</taxon>
        <taxon>Ascomycota</taxon>
        <taxon>Pezizomycotina</taxon>
        <taxon>Dothideomycetes</taxon>
        <taxon>Dothideomycetidae</taxon>
        <taxon>Myriangiales</taxon>
        <taxon>Elsinoaceae</taxon>
        <taxon>Elsinoe</taxon>
    </lineage>
</organism>
<feature type="signal peptide" evidence="2">
    <location>
        <begin position="1"/>
        <end position="17"/>
    </location>
</feature>
<dbReference type="Proteomes" id="UP000243723">
    <property type="component" value="Unassembled WGS sequence"/>
</dbReference>
<dbReference type="Gene3D" id="3.40.33.10">
    <property type="entry name" value="CAP"/>
    <property type="match status" value="1"/>
</dbReference>
<dbReference type="Pfam" id="PF00188">
    <property type="entry name" value="CAP"/>
    <property type="match status" value="1"/>
</dbReference>
<gene>
    <name evidence="4" type="ORF">B9Z65_1774</name>
</gene>
<keyword evidence="5" id="KW-1185">Reference proteome</keyword>
<dbReference type="PRINTS" id="PR00837">
    <property type="entry name" value="V5TPXLIKE"/>
</dbReference>
<accession>A0A2P7YKU2</accession>
<evidence type="ECO:0000256" key="1">
    <source>
        <dbReference type="SAM" id="MobiDB-lite"/>
    </source>
</evidence>
<reference evidence="4 5" key="1">
    <citation type="submission" date="2017-05" db="EMBL/GenBank/DDBJ databases">
        <title>Draft genome sequence of Elsinoe australis.</title>
        <authorList>
            <person name="Cheng Q."/>
        </authorList>
    </citation>
    <scope>NUCLEOTIDE SEQUENCE [LARGE SCALE GENOMIC DNA]</scope>
    <source>
        <strain evidence="4 5">NL1</strain>
    </source>
</reference>
<dbReference type="InterPro" id="IPR035940">
    <property type="entry name" value="CAP_sf"/>
</dbReference>
<proteinExistence type="predicted"/>
<dbReference type="InterPro" id="IPR001283">
    <property type="entry name" value="CRISP-related"/>
</dbReference>
<name>A0A2P7YKU2_9PEZI</name>
<feature type="chain" id="PRO_5015129348" evidence="2">
    <location>
        <begin position="18"/>
        <end position="278"/>
    </location>
</feature>
<protein>
    <submittedName>
        <fullName evidence="4">Repressed by EFG1 protein 1</fullName>
    </submittedName>
</protein>
<feature type="domain" description="SCP" evidence="3">
    <location>
        <begin position="96"/>
        <end position="241"/>
    </location>
</feature>
<evidence type="ECO:0000313" key="4">
    <source>
        <dbReference type="EMBL" id="PSK36591.1"/>
    </source>
</evidence>
<dbReference type="SUPFAM" id="SSF55797">
    <property type="entry name" value="PR-1-like"/>
    <property type="match status" value="1"/>
</dbReference>
<dbReference type="OrthoDB" id="337038at2759"/>
<evidence type="ECO:0000256" key="2">
    <source>
        <dbReference type="SAM" id="SignalP"/>
    </source>
</evidence>
<sequence>MRSAIIKTLLLASSVGALPFNADGSDSSAVDVQGFAQASVGIPILFDHQDDGQTLVVNGGVELDAEADASHEDEGDSDDSDDNGLDKRAEEGIAQTYRRAAINHHNYHRANHSAAAVTWSVEMANRAKKIANTCVYAHKMDQDGGGYGQNIAVGLPGPNISTVISDLFYNGEINAYGKQYGSEPNMNNLGGWGHMSQVVWKGTKQIGCATVDCRKRGLKNWPANNGYFTVCNYSPPGNYIGEFAEQVGAPLKRNTIRGPYKLNRTAIASGPWPGKNLK</sequence>
<dbReference type="EMBL" id="NHZQ01000419">
    <property type="protein sequence ID" value="PSK36591.1"/>
    <property type="molecule type" value="Genomic_DNA"/>
</dbReference>
<feature type="compositionally biased region" description="Acidic residues" evidence="1">
    <location>
        <begin position="67"/>
        <end position="83"/>
    </location>
</feature>